<proteinExistence type="predicted"/>
<organism evidence="1 2">
    <name type="scientific">Syphacia muris</name>
    <dbReference type="NCBI Taxonomy" id="451379"/>
    <lineage>
        <taxon>Eukaryota</taxon>
        <taxon>Metazoa</taxon>
        <taxon>Ecdysozoa</taxon>
        <taxon>Nematoda</taxon>
        <taxon>Chromadorea</taxon>
        <taxon>Rhabditida</taxon>
        <taxon>Spirurina</taxon>
        <taxon>Oxyuridomorpha</taxon>
        <taxon>Oxyuroidea</taxon>
        <taxon>Oxyuridae</taxon>
        <taxon>Syphacia</taxon>
    </lineage>
</organism>
<evidence type="ECO:0000313" key="2">
    <source>
        <dbReference type="WBParaSite" id="SMUV_0000225201-mRNA-1"/>
    </source>
</evidence>
<evidence type="ECO:0000313" key="1">
    <source>
        <dbReference type="Proteomes" id="UP000046393"/>
    </source>
</evidence>
<reference evidence="2" key="1">
    <citation type="submission" date="2017-02" db="UniProtKB">
        <authorList>
            <consortium name="WormBaseParasite"/>
        </authorList>
    </citation>
    <scope>IDENTIFICATION</scope>
</reference>
<dbReference type="Proteomes" id="UP000046393">
    <property type="component" value="Unplaced"/>
</dbReference>
<protein>
    <submittedName>
        <fullName evidence="2">Uncharacterized protein</fullName>
    </submittedName>
</protein>
<sequence length="78" mass="8696">MLKVRLKNSERQGEEVSLALCEQRAKNRSSTNIIVTIFNSHLSSTLLLLLTVKQITSVPSSSYSVYVCAENRLAVDQL</sequence>
<dbReference type="WBParaSite" id="SMUV_0000225201-mRNA-1">
    <property type="protein sequence ID" value="SMUV_0000225201-mRNA-1"/>
    <property type="gene ID" value="SMUV_0000225201"/>
</dbReference>
<accession>A0A0N5ADJ6</accession>
<name>A0A0N5ADJ6_9BILA</name>
<dbReference type="AlphaFoldDB" id="A0A0N5ADJ6"/>
<keyword evidence="1" id="KW-1185">Reference proteome</keyword>